<dbReference type="EMBL" id="LDTZ01000024">
    <property type="protein sequence ID" value="KNA89558.1"/>
    <property type="molecule type" value="Genomic_DNA"/>
</dbReference>
<dbReference type="GO" id="GO:0016740">
    <property type="term" value="F:transferase activity"/>
    <property type="evidence" value="ECO:0007669"/>
    <property type="project" value="UniProtKB-KW"/>
</dbReference>
<protein>
    <submittedName>
        <fullName evidence="3">Glycosyl transferase family 1</fullName>
    </submittedName>
</protein>
<accession>A0ABR5I7D6</accession>
<feature type="domain" description="Glycosyl transferase family 1" evidence="2">
    <location>
        <begin position="187"/>
        <end position="327"/>
    </location>
</feature>
<comment type="caution">
    <text evidence="3">The sequence shown here is derived from an EMBL/GenBank/DDBJ whole genome shotgun (WGS) entry which is preliminary data.</text>
</comment>
<dbReference type="Proteomes" id="UP000037247">
    <property type="component" value="Unassembled WGS sequence"/>
</dbReference>
<dbReference type="Gene3D" id="3.40.50.2000">
    <property type="entry name" value="Glycogen Phosphorylase B"/>
    <property type="match status" value="1"/>
</dbReference>
<proteinExistence type="predicted"/>
<reference evidence="3 4" key="1">
    <citation type="submission" date="2015-05" db="EMBL/GenBank/DDBJ databases">
        <title>Draft genome sequence of the bacterium Gordonia jacobaea a new member of the Gordonia genus.</title>
        <authorList>
            <person name="Jimenez-Galisteo G."/>
            <person name="Dominguez A."/>
            <person name="Munoz E."/>
            <person name="Vinas M."/>
        </authorList>
    </citation>
    <scope>NUCLEOTIDE SEQUENCE [LARGE SCALE GENOMIC DNA]</scope>
    <source>
        <strain evidence="4">mv1</strain>
    </source>
</reference>
<keyword evidence="1 3" id="KW-0808">Transferase</keyword>
<dbReference type="PANTHER" id="PTHR46401:SF2">
    <property type="entry name" value="GLYCOSYLTRANSFERASE WBBK-RELATED"/>
    <property type="match status" value="1"/>
</dbReference>
<evidence type="ECO:0000313" key="4">
    <source>
        <dbReference type="Proteomes" id="UP000037247"/>
    </source>
</evidence>
<evidence type="ECO:0000256" key="1">
    <source>
        <dbReference type="ARBA" id="ARBA00022679"/>
    </source>
</evidence>
<dbReference type="RefSeq" id="WP_049700831.1">
    <property type="nucleotide sequence ID" value="NZ_LDTZ01000024.1"/>
</dbReference>
<keyword evidence="4" id="KW-1185">Reference proteome</keyword>
<dbReference type="Pfam" id="PF00534">
    <property type="entry name" value="Glycos_transf_1"/>
    <property type="match status" value="1"/>
</dbReference>
<dbReference type="InterPro" id="IPR001296">
    <property type="entry name" value="Glyco_trans_1"/>
</dbReference>
<gene>
    <name evidence="3" type="ORF">ABW18_20505</name>
</gene>
<evidence type="ECO:0000313" key="3">
    <source>
        <dbReference type="EMBL" id="KNA89558.1"/>
    </source>
</evidence>
<evidence type="ECO:0000259" key="2">
    <source>
        <dbReference type="Pfam" id="PF00534"/>
    </source>
</evidence>
<name>A0ABR5I7D6_9ACTN</name>
<dbReference type="PANTHER" id="PTHR46401">
    <property type="entry name" value="GLYCOSYLTRANSFERASE WBBK-RELATED"/>
    <property type="match status" value="1"/>
</dbReference>
<sequence length="352" mass="38301">MNEIHINGKWLAQSLTGTQRYANEMVRALLTLAPERRFVVDVPADASVPQWLTDSGARVDRSRWSGVAFEQLHLPIASRGALLLNFAGPAPLLKRKQLVTMHDATPFRFSATFRRSFVAFYAVMYFLLSRTAAHLVTVSRFSAGELAEYLRVPAERFTVAHCAADGFDTVAERAPELADTTDVSSSFVVVGTLAQHKNLPDPVNALVSEGYSTIVVGASGNPQVFSDASPLATGATVAGRLDDAELAYLYRHCRALVFPSRYEGFGLPVIEAQTSGCPVICSDAAAIPEVASDAAIYFAPNDTQAMLDGVRRISEDSGLRAKLIRMGHENTQRFSWHLSAERVLEAISPSSR</sequence>
<dbReference type="CDD" id="cd03809">
    <property type="entry name" value="GT4_MtfB-like"/>
    <property type="match status" value="1"/>
</dbReference>
<dbReference type="SUPFAM" id="SSF53756">
    <property type="entry name" value="UDP-Glycosyltransferase/glycogen phosphorylase"/>
    <property type="match status" value="1"/>
</dbReference>
<organism evidence="3 4">
    <name type="scientific">Gordonia jacobaea</name>
    <dbReference type="NCBI Taxonomy" id="122202"/>
    <lineage>
        <taxon>Bacteria</taxon>
        <taxon>Bacillati</taxon>
        <taxon>Actinomycetota</taxon>
        <taxon>Actinomycetes</taxon>
        <taxon>Mycobacteriales</taxon>
        <taxon>Gordoniaceae</taxon>
        <taxon>Gordonia</taxon>
    </lineage>
</organism>